<dbReference type="InterPro" id="IPR050169">
    <property type="entry name" value="Krueppel_C2H2_ZnF"/>
</dbReference>
<evidence type="ECO:0000259" key="1">
    <source>
        <dbReference type="PROSITE" id="PS50805"/>
    </source>
</evidence>
<protein>
    <recommendedName>
        <fullName evidence="1">KRAB domain-containing protein</fullName>
    </recommendedName>
</protein>
<dbReference type="OrthoDB" id="9909089at2759"/>
<dbReference type="Pfam" id="PF01352">
    <property type="entry name" value="KRAB"/>
    <property type="match status" value="1"/>
</dbReference>
<dbReference type="CDD" id="cd07765">
    <property type="entry name" value="KRAB_A-box"/>
    <property type="match status" value="1"/>
</dbReference>
<organism evidence="2 3">
    <name type="scientific">Aquarana catesbeiana</name>
    <name type="common">American bullfrog</name>
    <name type="synonym">Rana catesbeiana</name>
    <dbReference type="NCBI Taxonomy" id="8400"/>
    <lineage>
        <taxon>Eukaryota</taxon>
        <taxon>Metazoa</taxon>
        <taxon>Chordata</taxon>
        <taxon>Craniata</taxon>
        <taxon>Vertebrata</taxon>
        <taxon>Euteleostomi</taxon>
        <taxon>Amphibia</taxon>
        <taxon>Batrachia</taxon>
        <taxon>Anura</taxon>
        <taxon>Neobatrachia</taxon>
        <taxon>Ranoidea</taxon>
        <taxon>Ranidae</taxon>
        <taxon>Aquarana</taxon>
    </lineage>
</organism>
<dbReference type="InterPro" id="IPR036051">
    <property type="entry name" value="KRAB_dom_sf"/>
</dbReference>
<keyword evidence="3" id="KW-1185">Reference proteome</keyword>
<proteinExistence type="predicted"/>
<dbReference type="EMBL" id="KV933312">
    <property type="protein sequence ID" value="PIO31757.1"/>
    <property type="molecule type" value="Genomic_DNA"/>
</dbReference>
<evidence type="ECO:0000313" key="3">
    <source>
        <dbReference type="Proteomes" id="UP000228934"/>
    </source>
</evidence>
<name>A0A2G9RV28_AQUCT</name>
<accession>A0A2G9RV28</accession>
<dbReference type="SUPFAM" id="SSF109640">
    <property type="entry name" value="KRAB domain (Kruppel-associated box)"/>
    <property type="match status" value="1"/>
</dbReference>
<dbReference type="InterPro" id="IPR001909">
    <property type="entry name" value="KRAB"/>
</dbReference>
<feature type="domain" description="KRAB" evidence="1">
    <location>
        <begin position="27"/>
        <end position="98"/>
    </location>
</feature>
<evidence type="ECO:0000313" key="2">
    <source>
        <dbReference type="EMBL" id="PIO31757.1"/>
    </source>
</evidence>
<dbReference type="PROSITE" id="PS50805">
    <property type="entry name" value="KRAB"/>
    <property type="match status" value="1"/>
</dbReference>
<dbReference type="SMART" id="SM00349">
    <property type="entry name" value="KRAB"/>
    <property type="match status" value="1"/>
</dbReference>
<dbReference type="Gene3D" id="6.10.140.140">
    <property type="match status" value="1"/>
</dbReference>
<dbReference type="Proteomes" id="UP000228934">
    <property type="component" value="Unassembled WGS sequence"/>
</dbReference>
<reference evidence="3" key="1">
    <citation type="journal article" date="2017" name="Nat. Commun.">
        <title>The North American bullfrog draft genome provides insight into hormonal regulation of long noncoding RNA.</title>
        <authorList>
            <person name="Hammond S.A."/>
            <person name="Warren R.L."/>
            <person name="Vandervalk B.P."/>
            <person name="Kucuk E."/>
            <person name="Khan H."/>
            <person name="Gibb E.A."/>
            <person name="Pandoh P."/>
            <person name="Kirk H."/>
            <person name="Zhao Y."/>
            <person name="Jones M."/>
            <person name="Mungall A.J."/>
            <person name="Coope R."/>
            <person name="Pleasance S."/>
            <person name="Moore R.A."/>
            <person name="Holt R.A."/>
            <person name="Round J.M."/>
            <person name="Ohora S."/>
            <person name="Walle B.V."/>
            <person name="Veldhoen N."/>
            <person name="Helbing C.C."/>
            <person name="Birol I."/>
        </authorList>
    </citation>
    <scope>NUCLEOTIDE SEQUENCE [LARGE SCALE GENOMIC DNA]</scope>
</reference>
<sequence>MSELADPDLCPLDPAILPQQVSVRALVTFHDVSACFSAKEWGALEDWQKELYKNVMREIHAALLSMGYAILNPEQLLRVEGVKESSPARGKIPEHKNHNVITAGAPMFNPDISLWIREVVEEDVTQLEKPEQSAVWESPSPEIPILKPDICLRIKPDELVFEACPGPEPGDTDNEADMMGLEMILRL</sequence>
<gene>
    <name evidence="2" type="ORF">AB205_0220440</name>
</gene>
<dbReference type="PANTHER" id="PTHR23232:SF152">
    <property type="entry name" value="ZINC FINGER PROTEIN 182"/>
    <property type="match status" value="1"/>
</dbReference>
<dbReference type="GO" id="GO:0006355">
    <property type="term" value="P:regulation of DNA-templated transcription"/>
    <property type="evidence" value="ECO:0007669"/>
    <property type="project" value="InterPro"/>
</dbReference>
<dbReference type="AlphaFoldDB" id="A0A2G9RV28"/>
<dbReference type="PANTHER" id="PTHR23232">
    <property type="entry name" value="KRAB DOMAIN C2H2 ZINC FINGER"/>
    <property type="match status" value="1"/>
</dbReference>